<evidence type="ECO:0000313" key="2">
    <source>
        <dbReference type="EMBL" id="TLE10753.1"/>
    </source>
</evidence>
<dbReference type="AlphaFoldDB" id="A0A4U8UCH2"/>
<keyword evidence="1" id="KW-1133">Transmembrane helix</keyword>
<feature type="transmembrane region" description="Helical" evidence="1">
    <location>
        <begin position="371"/>
        <end position="386"/>
    </location>
</feature>
<comment type="caution">
    <text evidence="2">The sequence shown here is derived from an EMBL/GenBank/DDBJ whole genome shotgun (WGS) entry which is preliminary data.</text>
</comment>
<feature type="transmembrane region" description="Helical" evidence="1">
    <location>
        <begin position="420"/>
        <end position="438"/>
    </location>
</feature>
<evidence type="ECO:0000256" key="1">
    <source>
        <dbReference type="SAM" id="Phobius"/>
    </source>
</evidence>
<dbReference type="EMBL" id="JRPJ02000013">
    <property type="protein sequence ID" value="TLE10753.1"/>
    <property type="molecule type" value="Genomic_DNA"/>
</dbReference>
<proteinExistence type="predicted"/>
<dbReference type="Proteomes" id="UP000029857">
    <property type="component" value="Unassembled WGS sequence"/>
</dbReference>
<gene>
    <name evidence="2" type="ORF">LS79_004960</name>
</gene>
<evidence type="ECO:0000313" key="3">
    <source>
        <dbReference type="Proteomes" id="UP000029857"/>
    </source>
</evidence>
<protein>
    <submittedName>
        <fullName evidence="2">Uncharacterized protein</fullName>
    </submittedName>
</protein>
<accession>A0A4U8UCH2</accession>
<feature type="transmembrane region" description="Helical" evidence="1">
    <location>
        <begin position="632"/>
        <end position="654"/>
    </location>
</feature>
<feature type="transmembrane region" description="Helical" evidence="1">
    <location>
        <begin position="318"/>
        <end position="338"/>
    </location>
</feature>
<keyword evidence="1" id="KW-0472">Membrane</keyword>
<name>A0A4U8UCH2_9HELI</name>
<dbReference type="RefSeq" id="WP_034580300.1">
    <property type="nucleotide sequence ID" value="NZ_FZMS01000060.1"/>
</dbReference>
<feature type="transmembrane region" description="Helical" evidence="1">
    <location>
        <begin position="16"/>
        <end position="35"/>
    </location>
</feature>
<feature type="transmembrane region" description="Helical" evidence="1">
    <location>
        <begin position="268"/>
        <end position="285"/>
    </location>
</feature>
<feature type="transmembrane region" description="Helical" evidence="1">
    <location>
        <begin position="180"/>
        <end position="201"/>
    </location>
</feature>
<feature type="transmembrane region" description="Helical" evidence="1">
    <location>
        <begin position="344"/>
        <end position="364"/>
    </location>
</feature>
<sequence>MIEVLKSVRLSKGSKIALSVWFILLMLVVIIFLALRFMSKDRIDYADMIVESEITRTIEKCKATCSEATPINFQKNGFFEVCKKQCMDTNTLHTYRINLVFKNEVFKAQRFYGDIHIANIEWSKDIEKLGNVASIYQAAKDNGNLEIVTPYQLQVGQNIGIASYSTEFSTLLLQDYAGRLIFLFGLCVMIWFLYVPLRLYLARFNTTYPKQHIEQYALNSALSLKDKLFLALSACIIIALFIFQFWLGFPGYHLIGDNYISVNLNTRNLAPVLPSYVLGILYFLFGKHLYYMFLFNLIPFYAGLLFLVWGFYIRFRSVFAIVLLFPVFIGNIYFQNFIQLTSFSLPMLLFCGYAMVLFMLLVPLSVKKTKIMWWLIGIVFFCAILWRHNAIFSVFPVSFVFVYMWLCNRGINTKEFVKKYINGVIACAILCLCVVIIVPRNLIFPRPALPANHVFLHQIAGACVPADDNSCFKDEWYYPEKTWNDVRELYKERLLDADPFNVGWGYHDKRPFPPKQFDGLYTQWLKAIFKHPIYFAQHELRFLKAMWFKKEVYMFDSKVLQEKTTNSQFIYFASKFRESERSIVFTPTQEKIYDFLYEHRLLLNHFWGVALSFGVMILSLILWLVKRDLRNSLLMFSFGVGFAGFFSALFIVLFTPVAESRYMSPILPLGLLAIIGFVAFILDYYKRVKV</sequence>
<feature type="transmembrane region" description="Helical" evidence="1">
    <location>
        <begin position="228"/>
        <end position="247"/>
    </location>
</feature>
<feature type="transmembrane region" description="Helical" evidence="1">
    <location>
        <begin position="605"/>
        <end position="625"/>
    </location>
</feature>
<feature type="transmembrane region" description="Helical" evidence="1">
    <location>
        <begin position="291"/>
        <end position="311"/>
    </location>
</feature>
<reference evidence="2 3" key="1">
    <citation type="journal article" date="2014" name="Genome Announc.">
        <title>Draft genome sequences of eight enterohepatic helicobacter species isolated from both laboratory and wild rodents.</title>
        <authorList>
            <person name="Sheh A."/>
            <person name="Shen Z."/>
            <person name="Fox J.G."/>
        </authorList>
    </citation>
    <scope>NUCLEOTIDE SEQUENCE [LARGE SCALE GENOMIC DNA]</scope>
    <source>
        <strain evidence="2 3">ATCC 49320</strain>
    </source>
</reference>
<feature type="transmembrane region" description="Helical" evidence="1">
    <location>
        <begin position="392"/>
        <end position="408"/>
    </location>
</feature>
<feature type="transmembrane region" description="Helical" evidence="1">
    <location>
        <begin position="666"/>
        <end position="685"/>
    </location>
</feature>
<organism evidence="2 3">
    <name type="scientific">Helicobacter bilis</name>
    <dbReference type="NCBI Taxonomy" id="37372"/>
    <lineage>
        <taxon>Bacteria</taxon>
        <taxon>Pseudomonadati</taxon>
        <taxon>Campylobacterota</taxon>
        <taxon>Epsilonproteobacteria</taxon>
        <taxon>Campylobacterales</taxon>
        <taxon>Helicobacteraceae</taxon>
        <taxon>Helicobacter</taxon>
    </lineage>
</organism>
<keyword evidence="1" id="KW-0812">Transmembrane</keyword>